<keyword evidence="2" id="KW-0732">Signal</keyword>
<dbReference type="Pfam" id="PF01826">
    <property type="entry name" value="TIL"/>
    <property type="match status" value="1"/>
</dbReference>
<feature type="chain" id="PRO_5026921986" evidence="2">
    <location>
        <begin position="22"/>
        <end position="86"/>
    </location>
</feature>
<keyword evidence="4" id="KW-1185">Reference proteome</keyword>
<evidence type="ECO:0000256" key="1">
    <source>
        <dbReference type="ARBA" id="ARBA00022900"/>
    </source>
</evidence>
<evidence type="ECO:0000256" key="2">
    <source>
        <dbReference type="SAM" id="SignalP"/>
    </source>
</evidence>
<proteinExistence type="predicted"/>
<dbReference type="GO" id="GO:0004867">
    <property type="term" value="F:serine-type endopeptidase inhibitor activity"/>
    <property type="evidence" value="ECO:0007669"/>
    <property type="project" value="UniProtKB-KW"/>
</dbReference>
<protein>
    <submittedName>
        <fullName evidence="5">Chymotrypsin inhibitor-like</fullName>
    </submittedName>
</protein>
<name>A0A6I9WG35_9HYME</name>
<accession>A0A6I9WG35</accession>
<dbReference type="Proteomes" id="UP000504615">
    <property type="component" value="Unplaced"/>
</dbReference>
<dbReference type="RefSeq" id="XP_011638198.1">
    <property type="nucleotide sequence ID" value="XM_011639896.2"/>
</dbReference>
<organism evidence="4 5">
    <name type="scientific">Pogonomyrmex barbatus</name>
    <name type="common">red harvester ant</name>
    <dbReference type="NCBI Taxonomy" id="144034"/>
    <lineage>
        <taxon>Eukaryota</taxon>
        <taxon>Metazoa</taxon>
        <taxon>Ecdysozoa</taxon>
        <taxon>Arthropoda</taxon>
        <taxon>Hexapoda</taxon>
        <taxon>Insecta</taxon>
        <taxon>Pterygota</taxon>
        <taxon>Neoptera</taxon>
        <taxon>Endopterygota</taxon>
        <taxon>Hymenoptera</taxon>
        <taxon>Apocrita</taxon>
        <taxon>Aculeata</taxon>
        <taxon>Formicoidea</taxon>
        <taxon>Formicidae</taxon>
        <taxon>Myrmicinae</taxon>
        <taxon>Pogonomyrmex</taxon>
    </lineage>
</organism>
<feature type="signal peptide" evidence="2">
    <location>
        <begin position="1"/>
        <end position="21"/>
    </location>
</feature>
<keyword evidence="1" id="KW-0722">Serine protease inhibitor</keyword>
<keyword evidence="1" id="KW-0646">Protease inhibitor</keyword>
<dbReference type="GeneID" id="105427905"/>
<evidence type="ECO:0000313" key="5">
    <source>
        <dbReference type="RefSeq" id="XP_011638198.1"/>
    </source>
</evidence>
<dbReference type="KEGG" id="pbar:105427905"/>
<gene>
    <name evidence="5" type="primary">LOC105427905</name>
</gene>
<feature type="domain" description="TIL" evidence="3">
    <location>
        <begin position="32"/>
        <end position="86"/>
    </location>
</feature>
<reference evidence="5" key="1">
    <citation type="submission" date="2025-08" db="UniProtKB">
        <authorList>
            <consortium name="RefSeq"/>
        </authorList>
    </citation>
    <scope>IDENTIFICATION</scope>
</reference>
<dbReference type="Gene3D" id="2.10.25.10">
    <property type="entry name" value="Laminin"/>
    <property type="match status" value="1"/>
</dbReference>
<dbReference type="OrthoDB" id="6236007at2759"/>
<evidence type="ECO:0000259" key="3">
    <source>
        <dbReference type="Pfam" id="PF01826"/>
    </source>
</evidence>
<sequence length="86" mass="9442">MSRTSFILLVVIGVLCSMTAAQQFNLTNYCSEPNPDWTNCSIACLSTCTYVPKMLCILPCVIDCQCNIQEQELVNSDASCVPPLKC</sequence>
<evidence type="ECO:0000313" key="4">
    <source>
        <dbReference type="Proteomes" id="UP000504615"/>
    </source>
</evidence>
<dbReference type="AlphaFoldDB" id="A0A6I9WG35"/>
<dbReference type="InterPro" id="IPR002919">
    <property type="entry name" value="TIL_dom"/>
</dbReference>